<accession>A0AAU8DU12</accession>
<protein>
    <submittedName>
        <fullName evidence="2">Uncharacterized protein</fullName>
    </submittedName>
</protein>
<feature type="region of interest" description="Disordered" evidence="1">
    <location>
        <begin position="1"/>
        <end position="20"/>
    </location>
</feature>
<sequence>MTQEQPVPGSAPSVESAPAAVIDGRGRQAIRMWTLRRAEANLPDMGSWDGPLVALAIALMWDKGIEAETRRFRQARAEVLDESQIAMDLRIGHECVAEFTDRGESQRGSGAGGVTLAAGTAGSTWELFLSLVGHRAASSLPADRPLPAHLPFPRPVTA</sequence>
<evidence type="ECO:0000256" key="1">
    <source>
        <dbReference type="SAM" id="MobiDB-lite"/>
    </source>
</evidence>
<organism evidence="2">
    <name type="scientific">Nakamurella sp. A5-74</name>
    <dbReference type="NCBI Taxonomy" id="3158264"/>
    <lineage>
        <taxon>Bacteria</taxon>
        <taxon>Bacillati</taxon>
        <taxon>Actinomycetota</taxon>
        <taxon>Actinomycetes</taxon>
        <taxon>Nakamurellales</taxon>
        <taxon>Nakamurellaceae</taxon>
        <taxon>Nakamurella</taxon>
    </lineage>
</organism>
<dbReference type="EMBL" id="CP159218">
    <property type="protein sequence ID" value="XCG65479.1"/>
    <property type="molecule type" value="Genomic_DNA"/>
</dbReference>
<proteinExistence type="predicted"/>
<dbReference type="RefSeq" id="WP_353651084.1">
    <property type="nucleotide sequence ID" value="NZ_CP159218.1"/>
</dbReference>
<dbReference type="AlphaFoldDB" id="A0AAU8DU12"/>
<evidence type="ECO:0000313" key="2">
    <source>
        <dbReference type="EMBL" id="XCG65479.1"/>
    </source>
</evidence>
<reference evidence="2" key="1">
    <citation type="submission" date="2024-05" db="EMBL/GenBank/DDBJ databases">
        <authorList>
            <person name="Cai S.Y."/>
            <person name="Jin L.M."/>
            <person name="Li H.R."/>
        </authorList>
    </citation>
    <scope>NUCLEOTIDE SEQUENCE</scope>
    <source>
        <strain evidence="2">A5-74</strain>
    </source>
</reference>
<name>A0AAU8DU12_9ACTN</name>
<gene>
    <name evidence="2" type="ORF">ABLG96_09460</name>
</gene>